<dbReference type="AlphaFoldDB" id="A0A1H6WDT9"/>
<gene>
    <name evidence="1" type="ORF">SAMN05192553_102501</name>
</gene>
<evidence type="ECO:0000313" key="1">
    <source>
        <dbReference type="EMBL" id="SEJ12267.1"/>
    </source>
</evidence>
<reference evidence="2" key="1">
    <citation type="submission" date="2016-10" db="EMBL/GenBank/DDBJ databases">
        <authorList>
            <person name="Varghese N."/>
            <person name="Submissions S."/>
        </authorList>
    </citation>
    <scope>NUCLEOTIDE SEQUENCE [LARGE SCALE GENOMIC DNA]</scope>
    <source>
        <strain evidence="2">IBRC-M 10761</strain>
    </source>
</reference>
<organism evidence="1 2">
    <name type="scientific">Cyclobacterium xiamenense</name>
    <dbReference type="NCBI Taxonomy" id="1297121"/>
    <lineage>
        <taxon>Bacteria</taxon>
        <taxon>Pseudomonadati</taxon>
        <taxon>Bacteroidota</taxon>
        <taxon>Cytophagia</taxon>
        <taxon>Cytophagales</taxon>
        <taxon>Cyclobacteriaceae</taxon>
        <taxon>Cyclobacterium</taxon>
    </lineage>
</organism>
<dbReference type="SUPFAM" id="SSF51658">
    <property type="entry name" value="Xylose isomerase-like"/>
    <property type="match status" value="1"/>
</dbReference>
<proteinExistence type="predicted"/>
<dbReference type="Gene3D" id="3.20.20.150">
    <property type="entry name" value="Divalent-metal-dependent TIM barrel enzymes"/>
    <property type="match status" value="1"/>
</dbReference>
<dbReference type="OrthoDB" id="9785907at2"/>
<sequence length="402" mass="46009">MRIADYHLTYCTNIHPGESWEATFTNLKEHLPLIKQQVSGKGSFGIGLRISDEASRELMEPGKLDELKSWLKTNDCYVFTLNGFPFGGFHRQVVKDEVHHPDWTTEARLAYTIRLADILSAIMPEQLDAGISTSPLSYKHWHKEPEALEQVKADSCKHLLQVVEHLHSIKKETGQELHLDIEPEPDGVLENAEGLIRFFEEWLLPQGIDWFQSRHGMSEADARELVLNHLQVCYDVCHFAVAYEDHAGVLNAFREAGIKIGKFQLSAALKIPIPEEMAERKTVERALLPFVESTYLHQVIGVARDGSQKAYPDLPDALLNLVETKEIEWRIHFHVPVFLSGYGTLQSTQEDILTVLKLNEEGRYSSQLEVETYTWEVLPEDIHLSLDQSIIRELDWVKKQIK</sequence>
<dbReference type="InterPro" id="IPR036237">
    <property type="entry name" value="Xyl_isomerase-like_sf"/>
</dbReference>
<evidence type="ECO:0000313" key="2">
    <source>
        <dbReference type="Proteomes" id="UP000199403"/>
    </source>
</evidence>
<dbReference type="NCBIfam" id="NF035939">
    <property type="entry name" value="TIM_EboE"/>
    <property type="match status" value="1"/>
</dbReference>
<evidence type="ECO:0008006" key="3">
    <source>
        <dbReference type="Google" id="ProtNLM"/>
    </source>
</evidence>
<keyword evidence="2" id="KW-1185">Reference proteome</keyword>
<dbReference type="RefSeq" id="WP_092171491.1">
    <property type="nucleotide sequence ID" value="NZ_FNZH01000002.1"/>
</dbReference>
<protein>
    <recommendedName>
        <fullName evidence="3">Xylose isomerase-like TIM barrel</fullName>
    </recommendedName>
</protein>
<dbReference type="STRING" id="1416801.SAMN05192553_102501"/>
<name>A0A1H6WDT9_9BACT</name>
<dbReference type="Proteomes" id="UP000199403">
    <property type="component" value="Unassembled WGS sequence"/>
</dbReference>
<accession>A0A1H6WDT9</accession>
<dbReference type="EMBL" id="FNZH01000002">
    <property type="protein sequence ID" value="SEJ12267.1"/>
    <property type="molecule type" value="Genomic_DNA"/>
</dbReference>